<sequence>MASGSAIAQELASAPFDEMIKNLLLAMVAAQNEANTSFIEGIKELADTIVEIKYKKKTDSGEEEKTISGNALAFGILPTMLQIQSGVIEVKMAITMERRTDFQVGVKAKAKFWFASVSVDAKYSNTYSYKAEASSYIRIQVAPAPPPQPLMKAIEKIAADNPPQIPA</sequence>
<reference evidence="2" key="1">
    <citation type="submission" date="2018-01" db="EMBL/GenBank/DDBJ databases">
        <authorList>
            <person name="Kerou L M."/>
        </authorList>
    </citation>
    <scope>NUCLEOTIDE SEQUENCE [LARGE SCALE GENOMIC DNA]</scope>
    <source>
        <strain evidence="2">SCU2</strain>
    </source>
</reference>
<evidence type="ECO:0000313" key="1">
    <source>
        <dbReference type="EMBL" id="SPC33495.1"/>
    </source>
</evidence>
<dbReference type="Proteomes" id="UP000236248">
    <property type="component" value="Chromosome NCAV"/>
</dbReference>
<name>A0A2K5APD3_9ARCH</name>
<dbReference type="AlphaFoldDB" id="A0A2K5APD3"/>
<dbReference type="EMBL" id="LT981265">
    <property type="protein sequence ID" value="SPC33495.1"/>
    <property type="molecule type" value="Genomic_DNA"/>
</dbReference>
<evidence type="ECO:0000313" key="2">
    <source>
        <dbReference type="Proteomes" id="UP000236248"/>
    </source>
</evidence>
<dbReference type="KEGG" id="ncv:NCAV_0301"/>
<organism evidence="1 2">
    <name type="scientific">Candidatus Nitrosocaldus cavascurensis</name>
    <dbReference type="NCBI Taxonomy" id="2058097"/>
    <lineage>
        <taxon>Archaea</taxon>
        <taxon>Nitrososphaerota</taxon>
        <taxon>Nitrososphaeria</taxon>
        <taxon>Candidatus Nitrosocaldales</taxon>
        <taxon>Candidatus Nitrosocaldaceae</taxon>
        <taxon>Candidatus Nitrosocaldus</taxon>
    </lineage>
</organism>
<gene>
    <name evidence="1" type="ORF">NCAV_0301</name>
</gene>
<proteinExistence type="predicted"/>
<keyword evidence="2" id="KW-1185">Reference proteome</keyword>
<dbReference type="RefSeq" id="WP_103287693.1">
    <property type="nucleotide sequence ID" value="NZ_LT981265.1"/>
</dbReference>
<protein>
    <submittedName>
        <fullName evidence="1">Uncharacterized protein</fullName>
    </submittedName>
</protein>
<accession>A0A2K5APD3</accession>
<dbReference type="GeneID" id="41594400"/>